<dbReference type="EMBL" id="QANS01000002">
    <property type="protein sequence ID" value="PTU32413.1"/>
    <property type="molecule type" value="Genomic_DNA"/>
</dbReference>
<keyword evidence="1" id="KW-0472">Membrane</keyword>
<comment type="caution">
    <text evidence="2">The sequence shown here is derived from an EMBL/GenBank/DDBJ whole genome shotgun (WGS) entry which is preliminary data.</text>
</comment>
<keyword evidence="1" id="KW-1133">Transmembrane helix</keyword>
<accession>A0A2T5MIJ3</accession>
<reference evidence="2 3" key="1">
    <citation type="submission" date="2018-04" db="EMBL/GenBank/DDBJ databases">
        <title>Novel species isolated from glacier.</title>
        <authorList>
            <person name="Liu Q."/>
            <person name="Xin Y.-H."/>
        </authorList>
    </citation>
    <scope>NUCLEOTIDE SEQUENCE [LARGE SCALE GENOMIC DNA]</scope>
    <source>
        <strain evidence="2 3">GT1R17</strain>
    </source>
</reference>
<feature type="transmembrane region" description="Helical" evidence="1">
    <location>
        <begin position="6"/>
        <end position="25"/>
    </location>
</feature>
<gene>
    <name evidence="2" type="ORF">CJD38_07120</name>
</gene>
<evidence type="ECO:0000256" key="1">
    <source>
        <dbReference type="SAM" id="Phobius"/>
    </source>
</evidence>
<organism evidence="2 3">
    <name type="scientific">Stenotrophobium rhamnosiphilum</name>
    <dbReference type="NCBI Taxonomy" id="2029166"/>
    <lineage>
        <taxon>Bacteria</taxon>
        <taxon>Pseudomonadati</taxon>
        <taxon>Pseudomonadota</taxon>
        <taxon>Gammaproteobacteria</taxon>
        <taxon>Nevskiales</taxon>
        <taxon>Nevskiaceae</taxon>
        <taxon>Stenotrophobium</taxon>
    </lineage>
</organism>
<dbReference type="Proteomes" id="UP000244248">
    <property type="component" value="Unassembled WGS sequence"/>
</dbReference>
<dbReference type="AlphaFoldDB" id="A0A2T5MIJ3"/>
<dbReference type="RefSeq" id="WP_107939608.1">
    <property type="nucleotide sequence ID" value="NZ_QANS01000002.1"/>
</dbReference>
<dbReference type="OrthoDB" id="10001620at2"/>
<feature type="transmembrane region" description="Helical" evidence="1">
    <location>
        <begin position="60"/>
        <end position="78"/>
    </location>
</feature>
<proteinExistence type="predicted"/>
<name>A0A2T5MIJ3_9GAMM</name>
<sequence>MDVASWLLIAVLVVGLASLIGFFCTKTKGFGRFATSTFLILVVVIIAALFFAAGKLDLSLMANIFFAVIGFAGGLFTGKDNES</sequence>
<protein>
    <submittedName>
        <fullName evidence="2">Uncharacterized protein</fullName>
    </submittedName>
</protein>
<keyword evidence="1" id="KW-0812">Transmembrane</keyword>
<keyword evidence="3" id="KW-1185">Reference proteome</keyword>
<evidence type="ECO:0000313" key="2">
    <source>
        <dbReference type="EMBL" id="PTU32413.1"/>
    </source>
</evidence>
<feature type="transmembrane region" description="Helical" evidence="1">
    <location>
        <begin position="37"/>
        <end position="54"/>
    </location>
</feature>
<evidence type="ECO:0000313" key="3">
    <source>
        <dbReference type="Proteomes" id="UP000244248"/>
    </source>
</evidence>